<keyword evidence="1" id="KW-0378">Hydrolase</keyword>
<sequence length="306" mass="33059">MKKNLLLPYLIGLLVILGLTLLVYPHAAAWLSQYEQSKVTGAYSEQIATAQPDKDTQLAAAHAYNEAFNAGAVLEANERKATGTGDTTAADGIWPYEKILAADSEGLMARLRIPTIDVDLPVYHGTSDEVLNRAAGHLEGTSLPVGGPSTRAVITAHRGLANARMFTDLNKVNVGDTFTIEVFGDVLTYRVRDTKVVAPEDTDTLRVEEGKDLVTLVTCTPLGINSHRILVTGERIIPTPVADVEAANKPSDLPRFPWFAIAYGVTVLATIGVLARMTWKERRRAQKVAAARKESSAQEVAAAQEE</sequence>
<dbReference type="EMBL" id="JARBHI010000001">
    <property type="protein sequence ID" value="MDE1655514.1"/>
    <property type="molecule type" value="Genomic_DNA"/>
</dbReference>
<keyword evidence="4" id="KW-1185">Reference proteome</keyword>
<dbReference type="InterPro" id="IPR005754">
    <property type="entry name" value="Sortase"/>
</dbReference>
<accession>A0ABT5V3F0</accession>
<organism evidence="3 4">
    <name type="scientific">Actinotignum sanguinis</name>
    <dbReference type="NCBI Taxonomy" id="1445614"/>
    <lineage>
        <taxon>Bacteria</taxon>
        <taxon>Bacillati</taxon>
        <taxon>Actinomycetota</taxon>
        <taxon>Actinomycetes</taxon>
        <taxon>Actinomycetales</taxon>
        <taxon>Actinomycetaceae</taxon>
        <taxon>Actinotignum</taxon>
    </lineage>
</organism>
<proteinExistence type="predicted"/>
<dbReference type="RefSeq" id="WP_274758707.1">
    <property type="nucleotide sequence ID" value="NZ_JARBHG010000004.1"/>
</dbReference>
<protein>
    <submittedName>
        <fullName evidence="3">Class C sortase</fullName>
    </submittedName>
</protein>
<keyword evidence="2" id="KW-0472">Membrane</keyword>
<feature type="transmembrane region" description="Helical" evidence="2">
    <location>
        <begin position="256"/>
        <end position="275"/>
    </location>
</feature>
<evidence type="ECO:0000256" key="1">
    <source>
        <dbReference type="ARBA" id="ARBA00022801"/>
    </source>
</evidence>
<keyword evidence="2" id="KW-0812">Transmembrane</keyword>
<dbReference type="NCBIfam" id="NF033745">
    <property type="entry name" value="class_C_sortase"/>
    <property type="match status" value="1"/>
</dbReference>
<dbReference type="CDD" id="cd05827">
    <property type="entry name" value="Sortase_C"/>
    <property type="match status" value="1"/>
</dbReference>
<evidence type="ECO:0000256" key="2">
    <source>
        <dbReference type="SAM" id="Phobius"/>
    </source>
</evidence>
<dbReference type="Proteomes" id="UP001219297">
    <property type="component" value="Unassembled WGS sequence"/>
</dbReference>
<gene>
    <name evidence="3" type="ORF">PWJ81_00295</name>
</gene>
<dbReference type="Pfam" id="PF04203">
    <property type="entry name" value="Sortase"/>
    <property type="match status" value="1"/>
</dbReference>
<comment type="caution">
    <text evidence="3">The sequence shown here is derived from an EMBL/GenBank/DDBJ whole genome shotgun (WGS) entry which is preliminary data.</text>
</comment>
<dbReference type="InterPro" id="IPR023365">
    <property type="entry name" value="Sortase_dom-sf"/>
</dbReference>
<dbReference type="InterPro" id="IPR042002">
    <property type="entry name" value="Sortase_C"/>
</dbReference>
<dbReference type="SUPFAM" id="SSF63817">
    <property type="entry name" value="Sortase"/>
    <property type="match status" value="1"/>
</dbReference>
<dbReference type="Gene3D" id="2.40.260.10">
    <property type="entry name" value="Sortase"/>
    <property type="match status" value="1"/>
</dbReference>
<name>A0ABT5V3F0_9ACTO</name>
<reference evidence="3 4" key="1">
    <citation type="submission" date="2023-02" db="EMBL/GenBank/DDBJ databases">
        <title>Defining the Infant Male Urobiome and Moving Towards Mechanisms in Urobiome Research.</title>
        <authorList>
            <person name="Reasoner S."/>
            <person name="Flores V."/>
            <person name="Van Horn G."/>
            <person name="Morales G."/>
            <person name="Peard L."/>
            <person name="Abelson B."/>
            <person name="Manuel C."/>
            <person name="Lee J."/>
            <person name="Baker B."/>
            <person name="Williams T."/>
            <person name="Schmitz J."/>
            <person name="Clayton D."/>
            <person name="Hadjifrangiskou M."/>
        </authorList>
    </citation>
    <scope>NUCLEOTIDE SEQUENCE [LARGE SCALE GENOMIC DNA]</scope>
    <source>
        <strain evidence="3 4">AS1053</strain>
    </source>
</reference>
<dbReference type="NCBIfam" id="TIGR01076">
    <property type="entry name" value="sortase_fam"/>
    <property type="match status" value="1"/>
</dbReference>
<evidence type="ECO:0000313" key="3">
    <source>
        <dbReference type="EMBL" id="MDE1655514.1"/>
    </source>
</evidence>
<evidence type="ECO:0000313" key="4">
    <source>
        <dbReference type="Proteomes" id="UP001219297"/>
    </source>
</evidence>
<keyword evidence="2" id="KW-1133">Transmembrane helix</keyword>